<feature type="domain" description="Calcium channel YVC1-like C-terminal transmembrane" evidence="3">
    <location>
        <begin position="254"/>
        <end position="532"/>
    </location>
</feature>
<feature type="transmembrane region" description="Helical" evidence="1">
    <location>
        <begin position="480"/>
        <end position="500"/>
    </location>
</feature>
<feature type="transmembrane region" description="Helical" evidence="1">
    <location>
        <begin position="260"/>
        <end position="278"/>
    </location>
</feature>
<comment type="caution">
    <text evidence="4">The sequence shown here is derived from an EMBL/GenBank/DDBJ whole genome shotgun (WGS) entry which is preliminary data.</text>
</comment>
<name>A0A642UMD8_9ASCO</name>
<dbReference type="VEuPathDB" id="FungiDB:TRICI_006015"/>
<dbReference type="PANTHER" id="PTHR35859:SF5">
    <property type="entry name" value="ION TRANSPORT DOMAIN-CONTAINING PROTEIN"/>
    <property type="match status" value="1"/>
</dbReference>
<feature type="transmembrane region" description="Helical" evidence="1">
    <location>
        <begin position="366"/>
        <end position="386"/>
    </location>
</feature>
<proteinExistence type="predicted"/>
<keyword evidence="1" id="KW-0812">Transmembrane</keyword>
<dbReference type="PANTHER" id="PTHR35859">
    <property type="entry name" value="NONSELECTIVE CATION CHANNEL PROTEIN"/>
    <property type="match status" value="1"/>
</dbReference>
<dbReference type="Pfam" id="PF23190">
    <property type="entry name" value="LHD_TRPY1"/>
    <property type="match status" value="1"/>
</dbReference>
<organism evidence="4 5">
    <name type="scientific">Trichomonascus ciferrii</name>
    <dbReference type="NCBI Taxonomy" id="44093"/>
    <lineage>
        <taxon>Eukaryota</taxon>
        <taxon>Fungi</taxon>
        <taxon>Dikarya</taxon>
        <taxon>Ascomycota</taxon>
        <taxon>Saccharomycotina</taxon>
        <taxon>Dipodascomycetes</taxon>
        <taxon>Dipodascales</taxon>
        <taxon>Trichomonascaceae</taxon>
        <taxon>Trichomonascus</taxon>
        <taxon>Trichomonascus ciferrii complex</taxon>
    </lineage>
</organism>
<evidence type="ECO:0000259" key="3">
    <source>
        <dbReference type="Pfam" id="PF23317"/>
    </source>
</evidence>
<sequence length="639" mass="73131">MSTLERVEEEEYLTPISGKHVLKIALRVKEIIDEVIPIEFNEEAVTKPDSIILNEKVFELVLRAAGGKGDGSIGTSSRRYRACLVFVLLTVKRWYDQSADNFLYDSELYSLRGTAVECLAKRIIERQSDEYYLFKYMLCQRYTITLYGRDATPANALELAVDLHATVVIGSSGYNRCVSWLWRGWIVQGGGDDSADTDTSDYVFYKKLGDPRFAVHFDPDRIKTPKYQNYIQLIFSFIYLAIYTLAINHISMTHVSPQEIWLAIFTIGFLGDEMVKFYHVGYAYVGFWNVFNSCLYLLITAAGVIRGWSFTHGPVTSERLKYGVMSYHLLSCAAPLVWSRILLYLDSVRFFGAMLVVLKELMKESLIFFVLLVIIAGGFLQAFMGLDEADGDLDVPQLVIQVMTRTVLADPNFDAVGQIAPPYGGLLYYIFTFLISTILLNILIALFNSAYEKIYDNATDEYLSLLAQKTLRFVRAPDEYVFVPPLNLFEFLFLTVPFSWWLSKRTYYKLNYYFMMLLYSPALVLIAFDEMKTARRVLYNRSKGASDDANERDEEWDLLDGYYEDNPGTTRQVEQMERAIENGDPEFPIDEEQFSKDLKAVAPKVSSEGGTVSWEHAELIERINKLTQLVNDLKSQVSN</sequence>
<feature type="transmembrane region" description="Helical" evidence="1">
    <location>
        <begin position="230"/>
        <end position="248"/>
    </location>
</feature>
<feature type="transmembrane region" description="Helical" evidence="1">
    <location>
        <begin position="285"/>
        <end position="305"/>
    </location>
</feature>
<evidence type="ECO:0008006" key="6">
    <source>
        <dbReference type="Google" id="ProtNLM"/>
    </source>
</evidence>
<dbReference type="InterPro" id="IPR056336">
    <property type="entry name" value="YVC1_C"/>
</dbReference>
<dbReference type="Proteomes" id="UP000761534">
    <property type="component" value="Unassembled WGS sequence"/>
</dbReference>
<evidence type="ECO:0000259" key="2">
    <source>
        <dbReference type="Pfam" id="PF23190"/>
    </source>
</evidence>
<keyword evidence="1" id="KW-0472">Membrane</keyword>
<evidence type="ECO:0000256" key="1">
    <source>
        <dbReference type="SAM" id="Phobius"/>
    </source>
</evidence>
<protein>
    <recommendedName>
        <fullName evidence="6">Ion transport domain-containing protein</fullName>
    </recommendedName>
</protein>
<feature type="transmembrane region" description="Helical" evidence="1">
    <location>
        <begin position="426"/>
        <end position="447"/>
    </location>
</feature>
<gene>
    <name evidence="4" type="ORF">TRICI_006015</name>
</gene>
<feature type="transmembrane region" description="Helical" evidence="1">
    <location>
        <begin position="512"/>
        <end position="528"/>
    </location>
</feature>
<evidence type="ECO:0000313" key="4">
    <source>
        <dbReference type="EMBL" id="KAA8901650.1"/>
    </source>
</evidence>
<dbReference type="AlphaFoldDB" id="A0A642UMD8"/>
<evidence type="ECO:0000313" key="5">
    <source>
        <dbReference type="Proteomes" id="UP000761534"/>
    </source>
</evidence>
<feature type="domain" description="YVC1 N-terminal linker helical" evidence="2">
    <location>
        <begin position="21"/>
        <end position="217"/>
    </location>
</feature>
<accession>A0A642UMD8</accession>
<keyword evidence="5" id="KW-1185">Reference proteome</keyword>
<feature type="transmembrane region" description="Helical" evidence="1">
    <location>
        <begin position="325"/>
        <end position="345"/>
    </location>
</feature>
<dbReference type="OrthoDB" id="301415at2759"/>
<dbReference type="InterPro" id="IPR052971">
    <property type="entry name" value="TRP_calcium_channel"/>
</dbReference>
<keyword evidence="1" id="KW-1133">Transmembrane helix</keyword>
<dbReference type="InterPro" id="IPR056337">
    <property type="entry name" value="LHD_YVC1"/>
</dbReference>
<dbReference type="EMBL" id="SWFS01000482">
    <property type="protein sequence ID" value="KAA8901650.1"/>
    <property type="molecule type" value="Genomic_DNA"/>
</dbReference>
<dbReference type="Pfam" id="PF23317">
    <property type="entry name" value="YVC1_C"/>
    <property type="match status" value="1"/>
</dbReference>
<reference evidence="4" key="1">
    <citation type="journal article" date="2019" name="G3 (Bethesda)">
        <title>Genome Assemblies of Two Rare Opportunistic Yeast Pathogens: Diutina rugosa (syn. Candida rugosa) and Trichomonascus ciferrii (syn. Candida ciferrii).</title>
        <authorList>
            <person name="Mixao V."/>
            <person name="Saus E."/>
            <person name="Hansen A.P."/>
            <person name="Lass-Florl C."/>
            <person name="Gabaldon T."/>
        </authorList>
    </citation>
    <scope>NUCLEOTIDE SEQUENCE</scope>
    <source>
        <strain evidence="4">CBS 4856</strain>
    </source>
</reference>